<dbReference type="SUPFAM" id="SSF51735">
    <property type="entry name" value="NAD(P)-binding Rossmann-fold domains"/>
    <property type="match status" value="1"/>
</dbReference>
<dbReference type="Proteomes" id="UP000469558">
    <property type="component" value="Unassembled WGS sequence"/>
</dbReference>
<dbReference type="Gene3D" id="3.40.50.720">
    <property type="entry name" value="NAD(P)-binding Rossmann-like Domain"/>
    <property type="match status" value="1"/>
</dbReference>
<protein>
    <submittedName>
        <fullName evidence="3">NADP-dependent oxidoreductase</fullName>
    </submittedName>
</protein>
<dbReference type="EMBL" id="QGMK01001198">
    <property type="protein sequence ID" value="TVY71515.1"/>
    <property type="molecule type" value="Genomic_DNA"/>
</dbReference>
<dbReference type="FunFam" id="3.40.50.720:FF:000121">
    <property type="entry name" value="Prostaglandin reductase 2"/>
    <property type="match status" value="1"/>
</dbReference>
<dbReference type="CDD" id="cd05288">
    <property type="entry name" value="PGDH"/>
    <property type="match status" value="1"/>
</dbReference>
<dbReference type="AlphaFoldDB" id="A0A8T9C4J4"/>
<sequence>MTENKALILAKTPTGYPIPGEDLLIKSSTIDLNAAPPEGGLILKTHYLSYDPYQRGKMKPPNAGSYSQPYPLDTPVINAGILRVISSSSPRFKTNDIVIGYVAFSEYQIVDAERAAKSADQGGFDVLSNPFGLDEKLFLGALGMSGLTAYSSLYEVGKPAKGETLFVSAASGAVGQIVGQLAKREGMKVIGSVGSEAKRKYIVEELGFDGAFNYKSEKPAEGLKRVLGEIGAKGVDVYYDNVGGEQLDAALGLMNDRGRVVSCGSVSQTSLKPEDAYGVKNMPLVVGKRLTIRGFIVYDPDMGPKYTEEHQKNMQKWIKDGEITVKMSVTEGIENSAEGLVGMLKGENFGKAVLKVSDL</sequence>
<dbReference type="Pfam" id="PF16884">
    <property type="entry name" value="ADH_N_2"/>
    <property type="match status" value="1"/>
</dbReference>
<organism evidence="3 4">
    <name type="scientific">Lachnellula suecica</name>
    <dbReference type="NCBI Taxonomy" id="602035"/>
    <lineage>
        <taxon>Eukaryota</taxon>
        <taxon>Fungi</taxon>
        <taxon>Dikarya</taxon>
        <taxon>Ascomycota</taxon>
        <taxon>Pezizomycotina</taxon>
        <taxon>Leotiomycetes</taxon>
        <taxon>Helotiales</taxon>
        <taxon>Lachnaceae</taxon>
        <taxon>Lachnellula</taxon>
    </lineage>
</organism>
<gene>
    <name evidence="3" type="primary">RED1_1</name>
    <name evidence="3" type="ORF">LSUE1_G004880</name>
</gene>
<evidence type="ECO:0000313" key="3">
    <source>
        <dbReference type="EMBL" id="TVY71515.1"/>
    </source>
</evidence>
<comment type="caution">
    <text evidence="3">The sequence shown here is derived from an EMBL/GenBank/DDBJ whole genome shotgun (WGS) entry which is preliminary data.</text>
</comment>
<dbReference type="SUPFAM" id="SSF50129">
    <property type="entry name" value="GroES-like"/>
    <property type="match status" value="1"/>
</dbReference>
<dbReference type="SMART" id="SM00829">
    <property type="entry name" value="PKS_ER"/>
    <property type="match status" value="1"/>
</dbReference>
<dbReference type="InterPro" id="IPR011032">
    <property type="entry name" value="GroES-like_sf"/>
</dbReference>
<accession>A0A8T9C4J4</accession>
<dbReference type="GO" id="GO:0016628">
    <property type="term" value="F:oxidoreductase activity, acting on the CH-CH group of donors, NAD or NADP as acceptor"/>
    <property type="evidence" value="ECO:0007669"/>
    <property type="project" value="InterPro"/>
</dbReference>
<name>A0A8T9C4J4_9HELO</name>
<dbReference type="PANTHER" id="PTHR43205:SF7">
    <property type="entry name" value="PROSTAGLANDIN REDUCTASE 1"/>
    <property type="match status" value="1"/>
</dbReference>
<feature type="domain" description="Enoyl reductase (ER)" evidence="2">
    <location>
        <begin position="2"/>
        <end position="354"/>
    </location>
</feature>
<dbReference type="PANTHER" id="PTHR43205">
    <property type="entry name" value="PROSTAGLANDIN REDUCTASE"/>
    <property type="match status" value="1"/>
</dbReference>
<dbReference type="Pfam" id="PF00107">
    <property type="entry name" value="ADH_zinc_N"/>
    <property type="match status" value="1"/>
</dbReference>
<reference evidence="3 4" key="1">
    <citation type="submission" date="2018-05" db="EMBL/GenBank/DDBJ databases">
        <title>Genome sequencing and assembly of the regulated plant pathogen Lachnellula willkommii and related sister species for the development of diagnostic species identification markers.</title>
        <authorList>
            <person name="Giroux E."/>
            <person name="Bilodeau G."/>
        </authorList>
    </citation>
    <scope>NUCLEOTIDE SEQUENCE [LARGE SCALE GENOMIC DNA]</scope>
    <source>
        <strain evidence="3 4">CBS 268.59</strain>
    </source>
</reference>
<dbReference type="OrthoDB" id="809632at2759"/>
<evidence type="ECO:0000256" key="1">
    <source>
        <dbReference type="ARBA" id="ARBA00023002"/>
    </source>
</evidence>
<keyword evidence="4" id="KW-1185">Reference proteome</keyword>
<evidence type="ECO:0000313" key="4">
    <source>
        <dbReference type="Proteomes" id="UP000469558"/>
    </source>
</evidence>
<dbReference type="InterPro" id="IPR045010">
    <property type="entry name" value="MDR_fam"/>
</dbReference>
<dbReference type="InterPro" id="IPR020843">
    <property type="entry name" value="ER"/>
</dbReference>
<dbReference type="InterPro" id="IPR041694">
    <property type="entry name" value="ADH_N_2"/>
</dbReference>
<keyword evidence="1" id="KW-0560">Oxidoreductase</keyword>
<evidence type="ECO:0000259" key="2">
    <source>
        <dbReference type="SMART" id="SM00829"/>
    </source>
</evidence>
<dbReference type="InterPro" id="IPR013149">
    <property type="entry name" value="ADH-like_C"/>
</dbReference>
<dbReference type="Gene3D" id="3.90.180.10">
    <property type="entry name" value="Medium-chain alcohol dehydrogenases, catalytic domain"/>
    <property type="match status" value="1"/>
</dbReference>
<proteinExistence type="predicted"/>
<dbReference type="InterPro" id="IPR036291">
    <property type="entry name" value="NAD(P)-bd_dom_sf"/>
</dbReference>